<keyword evidence="4" id="KW-1185">Reference proteome</keyword>
<organism evidence="3 4">
    <name type="scientific">Sphaerosporella brunnea</name>
    <dbReference type="NCBI Taxonomy" id="1250544"/>
    <lineage>
        <taxon>Eukaryota</taxon>
        <taxon>Fungi</taxon>
        <taxon>Dikarya</taxon>
        <taxon>Ascomycota</taxon>
        <taxon>Pezizomycotina</taxon>
        <taxon>Pezizomycetes</taxon>
        <taxon>Pezizales</taxon>
        <taxon>Pyronemataceae</taxon>
        <taxon>Sphaerosporella</taxon>
    </lineage>
</organism>
<gene>
    <name evidence="3" type="ORF">FN846DRAFT_784676</name>
    <name evidence="2" type="ORF">FN846DRAFT_784680</name>
</gene>
<dbReference type="InParanoid" id="A0A5J5EJV4"/>
<comment type="caution">
    <text evidence="3">The sequence shown here is derived from an EMBL/GenBank/DDBJ whole genome shotgun (WGS) entry which is preliminary data.</text>
</comment>
<dbReference type="AlphaFoldDB" id="A0A5J5EJV4"/>
<evidence type="ECO:0000256" key="1">
    <source>
        <dbReference type="SAM" id="MobiDB-lite"/>
    </source>
</evidence>
<sequence length="682" mass="74784">MANTVALAVDNDEIGVRFQKLNLPPRPLIMEKSNRPCPHHQHTRCFCFEYTTLLDRPEYSGKYLRESPEPEVKTPQLTNGSTNTTAKKKLKLDQYMAGRTTQKLEQRSSETTADLPPPEDSKPSSKVPTPDVSRPVKRQRVSPPPPSRLPPPPPSRRSPPPPPPPPPPRARSPAPSSSSRRTPPPKLLELPPMLSPTLPKAIEDALAADDNLDDEVVAAKPSRDKGTPNGVEKSASKTAGKKPSALSAATPSYSVRSPLATSSPGKTLPKKATAPKTAGKRPTSPSSPRPSKALGTSTKHPPASAAPKSRIVKLRFRKRLHHFQSLCKISLNKRSRQTQEETGSTKPKAVPPPSLNVSKPASAARSPALKAPSKEKDRDVVTPPPKKGNGAIAGKRPELSGGAAITPATNRDERNGSIARGTPASSQFLADYESRRMAHMIDRFSALGKATKHEADAVFRAPVQDPKDVRRALVVAADSTLCFILAFVLSDRSRALAERAPDTNMWRTFMPLSRFVSDKAKALNAMELYGFCKQMEALVRQHLFDVDVGVFSKASLPESSSKAPTPDSTNSGGGNRDRYLTLKSRIVNDSFDLKQCWLEGTKYLTYDDIRQKFPETYGARSAKWIDPQPTLPKAVGKYKTPFQLPLHRNSTPLEGLNFGRRFLEEWAVENKVKYKSKLGEWL</sequence>
<feature type="compositionally biased region" description="Polar residues" evidence="1">
    <location>
        <begin position="247"/>
        <end position="263"/>
    </location>
</feature>
<name>A0A5J5EJV4_9PEZI</name>
<reference evidence="3 4" key="1">
    <citation type="submission" date="2019-09" db="EMBL/GenBank/DDBJ databases">
        <title>Draft genome of the ectomycorrhizal ascomycete Sphaerosporella brunnea.</title>
        <authorList>
            <consortium name="DOE Joint Genome Institute"/>
            <person name="Benucci G.M."/>
            <person name="Marozzi G."/>
            <person name="Antonielli L."/>
            <person name="Sanchez S."/>
            <person name="Marco P."/>
            <person name="Wang X."/>
            <person name="Falini L.B."/>
            <person name="Barry K."/>
            <person name="Haridas S."/>
            <person name="Lipzen A."/>
            <person name="Labutti K."/>
            <person name="Grigoriev I.V."/>
            <person name="Murat C."/>
            <person name="Martin F."/>
            <person name="Albertini E."/>
            <person name="Donnini D."/>
            <person name="Bonito G."/>
        </authorList>
    </citation>
    <scope>NUCLEOTIDE SEQUENCE [LARGE SCALE GENOMIC DNA]</scope>
    <source>
        <strain evidence="3 4">Sb_GMNB300</strain>
    </source>
</reference>
<feature type="compositionally biased region" description="Acidic residues" evidence="1">
    <location>
        <begin position="206"/>
        <end position="216"/>
    </location>
</feature>
<proteinExistence type="predicted"/>
<feature type="compositionally biased region" description="Basic residues" evidence="1">
    <location>
        <begin position="310"/>
        <end position="322"/>
    </location>
</feature>
<evidence type="ECO:0000313" key="3">
    <source>
        <dbReference type="EMBL" id="KAA8895700.1"/>
    </source>
</evidence>
<feature type="compositionally biased region" description="Polar residues" evidence="1">
    <location>
        <begin position="557"/>
        <end position="570"/>
    </location>
</feature>
<feature type="region of interest" description="Disordered" evidence="1">
    <location>
        <begin position="63"/>
        <end position="422"/>
    </location>
</feature>
<evidence type="ECO:0000313" key="4">
    <source>
        <dbReference type="Proteomes" id="UP000326924"/>
    </source>
</evidence>
<dbReference type="EMBL" id="VXIS01000248">
    <property type="protein sequence ID" value="KAA8895697.1"/>
    <property type="molecule type" value="Genomic_DNA"/>
</dbReference>
<feature type="compositionally biased region" description="Polar residues" evidence="1">
    <location>
        <begin position="75"/>
        <end position="85"/>
    </location>
</feature>
<accession>A0A5J5EJV4</accession>
<dbReference type="OrthoDB" id="284473at2759"/>
<dbReference type="EMBL" id="VXIS01000248">
    <property type="protein sequence ID" value="KAA8895700.1"/>
    <property type="molecule type" value="Genomic_DNA"/>
</dbReference>
<feature type="compositionally biased region" description="Basic and acidic residues" evidence="1">
    <location>
        <begin position="63"/>
        <end position="72"/>
    </location>
</feature>
<feature type="region of interest" description="Disordered" evidence="1">
    <location>
        <begin position="556"/>
        <end position="576"/>
    </location>
</feature>
<evidence type="ECO:0000313" key="2">
    <source>
        <dbReference type="EMBL" id="KAA8895697.1"/>
    </source>
</evidence>
<feature type="compositionally biased region" description="Low complexity" evidence="1">
    <location>
        <begin position="171"/>
        <end position="196"/>
    </location>
</feature>
<dbReference type="Proteomes" id="UP000326924">
    <property type="component" value="Unassembled WGS sequence"/>
</dbReference>
<protein>
    <submittedName>
        <fullName evidence="3">Uncharacterized protein</fullName>
    </submittedName>
</protein>
<feature type="compositionally biased region" description="Low complexity" evidence="1">
    <location>
        <begin position="264"/>
        <end position="291"/>
    </location>
</feature>
<feature type="compositionally biased region" description="Pro residues" evidence="1">
    <location>
        <begin position="142"/>
        <end position="170"/>
    </location>
</feature>